<proteinExistence type="predicted"/>
<accession>A0A8S5LXG2</accession>
<keyword evidence="1" id="KW-0812">Transmembrane</keyword>
<feature type="transmembrane region" description="Helical" evidence="1">
    <location>
        <begin position="20"/>
        <end position="39"/>
    </location>
</feature>
<dbReference type="EMBL" id="BK014762">
    <property type="protein sequence ID" value="DAD74610.1"/>
    <property type="molecule type" value="Genomic_DNA"/>
</dbReference>
<protein>
    <submittedName>
        <fullName evidence="2">Uncharacterized protein</fullName>
    </submittedName>
</protein>
<keyword evidence="1" id="KW-1133">Transmembrane helix</keyword>
<name>A0A8S5LXG2_9CAUD</name>
<keyword evidence="1" id="KW-0472">Membrane</keyword>
<evidence type="ECO:0000313" key="2">
    <source>
        <dbReference type="EMBL" id="DAD74610.1"/>
    </source>
</evidence>
<sequence>MIYTCYIIIVHDTQNIFRTFTLNLSIFALVILCFCFPAYRGVYTRQRFFYLKPTGLSWT</sequence>
<reference evidence="2" key="1">
    <citation type="journal article" date="2021" name="Proc. Natl. Acad. Sci. U.S.A.">
        <title>A Catalog of Tens of Thousands of Viruses from Human Metagenomes Reveals Hidden Associations with Chronic Diseases.</title>
        <authorList>
            <person name="Tisza M.J."/>
            <person name="Buck C.B."/>
        </authorList>
    </citation>
    <scope>NUCLEOTIDE SEQUENCE</scope>
    <source>
        <strain evidence="2">CtZgq1</strain>
    </source>
</reference>
<organism evidence="2">
    <name type="scientific">Myoviridae sp. ctZgq1</name>
    <dbReference type="NCBI Taxonomy" id="2826666"/>
    <lineage>
        <taxon>Viruses</taxon>
        <taxon>Duplodnaviria</taxon>
        <taxon>Heunggongvirae</taxon>
        <taxon>Uroviricota</taxon>
        <taxon>Caudoviricetes</taxon>
    </lineage>
</organism>
<evidence type="ECO:0000256" key="1">
    <source>
        <dbReference type="SAM" id="Phobius"/>
    </source>
</evidence>